<accession>A0A7L6ATJ4</accession>
<dbReference type="Proteomes" id="UP000510621">
    <property type="component" value="Chromosome"/>
</dbReference>
<evidence type="ECO:0000313" key="2">
    <source>
        <dbReference type="Proteomes" id="UP000510621"/>
    </source>
</evidence>
<dbReference type="KEGG" id="this:HZT40_13575"/>
<name>A0A7L6ATJ4_9GAMM</name>
<organism evidence="1 2">
    <name type="scientific">Candidatus Thiothrix singaporensis</name>
    <dbReference type="NCBI Taxonomy" id="2799669"/>
    <lineage>
        <taxon>Bacteria</taxon>
        <taxon>Pseudomonadati</taxon>
        <taxon>Pseudomonadota</taxon>
        <taxon>Gammaproteobacteria</taxon>
        <taxon>Thiotrichales</taxon>
        <taxon>Thiotrichaceae</taxon>
        <taxon>Thiothrix</taxon>
    </lineage>
</organism>
<sequence>MGENWPSRRRADLLGSVIKKAADKILSSSSELIAKGRNIRKVDELVEKFGGKAKDWKKKKGWDEKGQEWHWYENNGRKVGMKKAGEVDPF</sequence>
<protein>
    <submittedName>
        <fullName evidence="1">Uncharacterized protein</fullName>
    </submittedName>
</protein>
<proteinExistence type="predicted"/>
<reference evidence="1" key="1">
    <citation type="submission" date="2020-06" db="EMBL/GenBank/DDBJ databases">
        <title>Analysis procedures for assessing recovery of high quality, complete, closed genomes from Nanopore long read metagenome sequencing.</title>
        <authorList>
            <person name="Bessarab I."/>
            <person name="Arumugam K."/>
            <person name="Haryono M."/>
            <person name="Liu X."/>
            <person name="Roy S."/>
            <person name="Zuniga-Montanez R.E."/>
            <person name="Qiu G."/>
            <person name="Drautz-Moses D.I."/>
            <person name="Law Y.Y."/>
            <person name="Wuertz S."/>
            <person name="Lauro F.M."/>
            <person name="Huson D.H."/>
            <person name="Williams R.B."/>
        </authorList>
    </citation>
    <scope>NUCLEOTIDE SEQUENCE [LARGE SCALE GENOMIC DNA]</scope>
    <source>
        <strain evidence="1">SSD2</strain>
    </source>
</reference>
<evidence type="ECO:0000313" key="1">
    <source>
        <dbReference type="EMBL" id="QLQ32442.1"/>
    </source>
</evidence>
<keyword evidence="2" id="KW-1185">Reference proteome</keyword>
<gene>
    <name evidence="1" type="ORF">HZT40_13575</name>
</gene>
<dbReference type="EMBL" id="CP059265">
    <property type="protein sequence ID" value="QLQ32442.1"/>
    <property type="molecule type" value="Genomic_DNA"/>
</dbReference>
<dbReference type="AlphaFoldDB" id="A0A7L6ATJ4"/>